<evidence type="ECO:0000313" key="2">
    <source>
        <dbReference type="EMBL" id="EKX88568.1"/>
    </source>
</evidence>
<comment type="caution">
    <text evidence="2">The sequence shown here is derived from an EMBL/GenBank/DDBJ whole genome shotgun (WGS) entry which is preliminary data.</text>
</comment>
<protein>
    <submittedName>
        <fullName evidence="2">Branched-chain amino acid transport protein</fullName>
    </submittedName>
</protein>
<dbReference type="eggNOG" id="COG1687">
    <property type="taxonomic scope" value="Bacteria"/>
</dbReference>
<proteinExistence type="predicted"/>
<feature type="transmembrane region" description="Helical" evidence="1">
    <location>
        <begin position="6"/>
        <end position="29"/>
    </location>
</feature>
<dbReference type="PATRIC" id="fig|1035195.3.peg.2006"/>
<keyword evidence="1" id="KW-1133">Transmembrane helix</keyword>
<dbReference type="AlphaFoldDB" id="L1MBC9"/>
<gene>
    <name evidence="2" type="ORF">HMPREF9997_02242</name>
</gene>
<dbReference type="Pfam" id="PF05437">
    <property type="entry name" value="AzlD"/>
    <property type="match status" value="1"/>
</dbReference>
<name>L1MBC9_9CORY</name>
<keyword evidence="1" id="KW-0472">Membrane</keyword>
<organism evidence="2 3">
    <name type="scientific">Corynebacterium durum F0235</name>
    <dbReference type="NCBI Taxonomy" id="1035195"/>
    <lineage>
        <taxon>Bacteria</taxon>
        <taxon>Bacillati</taxon>
        <taxon>Actinomycetota</taxon>
        <taxon>Actinomycetes</taxon>
        <taxon>Mycobacteriales</taxon>
        <taxon>Corynebacteriaceae</taxon>
        <taxon>Corynebacterium</taxon>
    </lineage>
</organism>
<sequence length="113" mass="11874">MGLPEGVSLLNTVGILAAVGIVTVMLRQLPFSALRLLKGSNLVGMLGMTMPVGVMTVLVVYTIAHQTAEPGGIWSSLIASAVTLVVHWWRRSAALSIVAGTVCYMVIVNLIVS</sequence>
<feature type="transmembrane region" description="Helical" evidence="1">
    <location>
        <begin position="41"/>
        <end position="64"/>
    </location>
</feature>
<keyword evidence="3" id="KW-1185">Reference proteome</keyword>
<dbReference type="OrthoDB" id="5324916at2"/>
<dbReference type="InterPro" id="IPR008407">
    <property type="entry name" value="Brnchd-chn_aa_trnsp_AzlD"/>
</dbReference>
<evidence type="ECO:0000256" key="1">
    <source>
        <dbReference type="SAM" id="Phobius"/>
    </source>
</evidence>
<dbReference type="PIRSF" id="PIRSF003203">
    <property type="entry name" value="AzlD"/>
    <property type="match status" value="1"/>
</dbReference>
<dbReference type="STRING" id="1035195.HMPREF9997_02242"/>
<evidence type="ECO:0000313" key="3">
    <source>
        <dbReference type="Proteomes" id="UP000010445"/>
    </source>
</evidence>
<dbReference type="EMBL" id="AMEM01000037">
    <property type="protein sequence ID" value="EKX88568.1"/>
    <property type="molecule type" value="Genomic_DNA"/>
</dbReference>
<reference evidence="2 3" key="1">
    <citation type="submission" date="2012-05" db="EMBL/GenBank/DDBJ databases">
        <authorList>
            <person name="Weinstock G."/>
            <person name="Sodergren E."/>
            <person name="Lobos E.A."/>
            <person name="Fulton L."/>
            <person name="Fulton R."/>
            <person name="Courtney L."/>
            <person name="Fronick C."/>
            <person name="O'Laughlin M."/>
            <person name="Godfrey J."/>
            <person name="Wilson R.M."/>
            <person name="Miner T."/>
            <person name="Farmer C."/>
            <person name="Delehaunty K."/>
            <person name="Cordes M."/>
            <person name="Minx P."/>
            <person name="Tomlinson C."/>
            <person name="Chen J."/>
            <person name="Wollam A."/>
            <person name="Pepin K.H."/>
            <person name="Bhonagiri V."/>
            <person name="Zhang X."/>
            <person name="Suruliraj S."/>
            <person name="Warren W."/>
            <person name="Mitreva M."/>
            <person name="Mardis E.R."/>
            <person name="Wilson R.K."/>
        </authorList>
    </citation>
    <scope>NUCLEOTIDE SEQUENCE [LARGE SCALE GENOMIC DNA]</scope>
    <source>
        <strain evidence="2 3">F0235</strain>
    </source>
</reference>
<feature type="transmembrane region" description="Helical" evidence="1">
    <location>
        <begin position="70"/>
        <end position="89"/>
    </location>
</feature>
<feature type="transmembrane region" description="Helical" evidence="1">
    <location>
        <begin position="94"/>
        <end position="112"/>
    </location>
</feature>
<keyword evidence="1" id="KW-0812">Transmembrane</keyword>
<dbReference type="HOGENOM" id="CLU_144816_0_0_11"/>
<dbReference type="RefSeq" id="WP_006061663.1">
    <property type="nucleotide sequence ID" value="NZ_KB290820.1"/>
</dbReference>
<accession>L1MBC9</accession>
<dbReference type="Proteomes" id="UP000010445">
    <property type="component" value="Unassembled WGS sequence"/>
</dbReference>